<dbReference type="Proteomes" id="UP001162640">
    <property type="component" value="Unassembled WGS sequence"/>
</dbReference>
<feature type="coiled-coil region" evidence="1">
    <location>
        <begin position="39"/>
        <end position="87"/>
    </location>
</feature>
<organism evidence="3 4">
    <name type="scientific">Triparma laevis f. inornata</name>
    <dbReference type="NCBI Taxonomy" id="1714386"/>
    <lineage>
        <taxon>Eukaryota</taxon>
        <taxon>Sar</taxon>
        <taxon>Stramenopiles</taxon>
        <taxon>Ochrophyta</taxon>
        <taxon>Bolidophyceae</taxon>
        <taxon>Parmales</taxon>
        <taxon>Triparmaceae</taxon>
        <taxon>Triparma</taxon>
    </lineage>
</organism>
<dbReference type="InterPro" id="IPR023393">
    <property type="entry name" value="START-like_dom_sf"/>
</dbReference>
<accession>A0A9W6ZIX9</accession>
<feature type="region of interest" description="Disordered" evidence="2">
    <location>
        <begin position="1"/>
        <end position="23"/>
    </location>
</feature>
<evidence type="ECO:0000313" key="4">
    <source>
        <dbReference type="Proteomes" id="UP001162640"/>
    </source>
</evidence>
<protein>
    <submittedName>
        <fullName evidence="3">Uncharacterized protein</fullName>
    </submittedName>
</protein>
<name>A0A9W6ZIX9_9STRA</name>
<keyword evidence="1" id="KW-0175">Coiled coil</keyword>
<reference evidence="4" key="1">
    <citation type="journal article" date="2023" name="Commun. Biol.">
        <title>Genome analysis of Parmales, the sister group of diatoms, reveals the evolutionary specialization of diatoms from phago-mixotrophs to photoautotrophs.</title>
        <authorList>
            <person name="Ban H."/>
            <person name="Sato S."/>
            <person name="Yoshikawa S."/>
            <person name="Yamada K."/>
            <person name="Nakamura Y."/>
            <person name="Ichinomiya M."/>
            <person name="Sato N."/>
            <person name="Blanc-Mathieu R."/>
            <person name="Endo H."/>
            <person name="Kuwata A."/>
            <person name="Ogata H."/>
        </authorList>
    </citation>
    <scope>NUCLEOTIDE SEQUENCE [LARGE SCALE GENOMIC DNA]</scope>
</reference>
<evidence type="ECO:0000256" key="2">
    <source>
        <dbReference type="SAM" id="MobiDB-lite"/>
    </source>
</evidence>
<sequence length="596" mass="65998">MSSAIKSASSSFSGGSGAAKRGGRGLAGELLGKVVGKFYKRFEKEAVIDERRKKDLTENVDNSPALTEDEEELIAELMKLVEEISSQAKRVGGTANESVEKYIYHSEEGGGGVGMTVAKMDVSAVSLFADIWLVNTYAQKAARKDKKIDEVWNNLDETRGLQYTTSVTLPGGFQDRLFEVRICTIESNDDEIDYGVKLKKTRGLTRGLWQMEDLLELVLEKGKATIAAIEPLRADLKKLGLKHREWRAVAVWKKEGEDKMIVCYEDTDALDEEHPQYPDAVAASTNTIWEYERLPEVEGTPQTRVKLLARINIGGNVPTFIMNLLAKNYTKSLINMRKKFDKSLEIDAGRRNEIAKKIKREEEAGAEALAQFEALFEERQGWERPSRSFGLADSKVQASETGGKVWGCSNIAGFFGTLAAAPTCHGGHHRDCTFASEMALQRADSDTIIVLVAPLSGKDKYGRATVVIRGSVAGVGNIVAIETKETVVIWLRRLIPLEEYGVEDGIALAHDLLWMASSGKKRAERAKEVLKESRAMRELTETLPWFETMLTIAVEGDLHRNIPITTKLVCVSEKEAIRIGKNLMPALKGKKLITAE</sequence>
<proteinExistence type="predicted"/>
<evidence type="ECO:0000313" key="3">
    <source>
        <dbReference type="EMBL" id="GMH55242.1"/>
    </source>
</evidence>
<dbReference type="SUPFAM" id="SSF55961">
    <property type="entry name" value="Bet v1-like"/>
    <property type="match status" value="1"/>
</dbReference>
<dbReference type="Gene3D" id="3.30.530.20">
    <property type="match status" value="1"/>
</dbReference>
<dbReference type="AlphaFoldDB" id="A0A9W6ZIX9"/>
<dbReference type="EMBL" id="BLQM01000043">
    <property type="protein sequence ID" value="GMH55242.1"/>
    <property type="molecule type" value="Genomic_DNA"/>
</dbReference>
<gene>
    <name evidence="3" type="ORF">TL16_g01858</name>
</gene>
<evidence type="ECO:0000256" key="1">
    <source>
        <dbReference type="SAM" id="Coils"/>
    </source>
</evidence>
<feature type="compositionally biased region" description="Low complexity" evidence="2">
    <location>
        <begin position="1"/>
        <end position="13"/>
    </location>
</feature>
<comment type="caution">
    <text evidence="3">The sequence shown here is derived from an EMBL/GenBank/DDBJ whole genome shotgun (WGS) entry which is preliminary data.</text>
</comment>